<protein>
    <submittedName>
        <fullName evidence="2">Glycoprotein</fullName>
    </submittedName>
</protein>
<name>Q9WS23_RABV</name>
<evidence type="ECO:0000256" key="1">
    <source>
        <dbReference type="SAM" id="MobiDB-lite"/>
    </source>
</evidence>
<feature type="region of interest" description="Disordered" evidence="1">
    <location>
        <begin position="1"/>
        <end position="22"/>
    </location>
</feature>
<proteinExistence type="predicted"/>
<feature type="non-terminal residue" evidence="2">
    <location>
        <position position="1"/>
    </location>
</feature>
<organism evidence="2">
    <name type="scientific">Rabies virus</name>
    <name type="common">RABV</name>
    <name type="synonym">Lyssavirus rabies</name>
    <dbReference type="NCBI Taxonomy" id="11292"/>
    <lineage>
        <taxon>Viruses</taxon>
        <taxon>Riboviria</taxon>
        <taxon>Orthornavirae</taxon>
        <taxon>Negarnaviricota</taxon>
        <taxon>Haploviricotina</taxon>
        <taxon>Monjiviricetes</taxon>
        <taxon>Mononegavirales</taxon>
        <taxon>Rhabdoviridae</taxon>
        <taxon>Alpharhabdovirinae</taxon>
        <taxon>Lyssavirus</taxon>
    </lineage>
</organism>
<evidence type="ECO:0000313" key="2">
    <source>
        <dbReference type="EMBL" id="AAD39062.1"/>
    </source>
</evidence>
<dbReference type="EMBL" id="AF079919">
    <property type="protein sequence ID" value="AAD39062.1"/>
    <property type="molecule type" value="Genomic_RNA"/>
</dbReference>
<reference evidence="2" key="1">
    <citation type="journal article" date="2005" name="Virus Res.">
        <title>Mongoose rabies in southern Africa: a re-evaluation based on molecular epidemiology.</title>
        <authorList>
            <person name="Nel L.H."/>
            <person name="Sabeta C.T."/>
            <person name="von Teichman B."/>
            <person name="Jaftha J.B."/>
            <person name="Rupprecht C.E."/>
            <person name="Bingham J."/>
        </authorList>
    </citation>
    <scope>NUCLEOTIDE SEQUENCE</scope>
    <source>
        <strain evidence="2">J158</strain>
    </source>
</reference>
<accession>Q9WS23</accession>
<sequence length="76" mass="8570">HRRESTQHSFRGTERKVSVTSQNGKAISSWESYKTGVRPECEGRSSFRCFYSWRSSPLGVKGTQSSINLLKLCITG</sequence>
<feature type="compositionally biased region" description="Basic and acidic residues" evidence="1">
    <location>
        <begin position="1"/>
        <end position="17"/>
    </location>
</feature>